<proteinExistence type="predicted"/>
<evidence type="ECO:0008006" key="5">
    <source>
        <dbReference type="Google" id="ProtNLM"/>
    </source>
</evidence>
<evidence type="ECO:0000256" key="2">
    <source>
        <dbReference type="ARBA" id="ARBA00022525"/>
    </source>
</evidence>
<dbReference type="AlphaFoldDB" id="A0A8J8B7Q2"/>
<keyword evidence="2" id="KW-0964">Secreted</keyword>
<protein>
    <recommendedName>
        <fullName evidence="5">Calcium-binding protein</fullName>
    </recommendedName>
</protein>
<dbReference type="Pfam" id="PF00353">
    <property type="entry name" value="HemolysinCabind"/>
    <property type="match status" value="3"/>
</dbReference>
<name>A0A8J8B7Q2_9RHOB</name>
<dbReference type="PROSITE" id="PS00330">
    <property type="entry name" value="HEMOLYSIN_CALCIUM"/>
    <property type="match status" value="3"/>
</dbReference>
<dbReference type="RefSeq" id="WP_212536618.1">
    <property type="nucleotide sequence ID" value="NZ_JAGTUU010000004.1"/>
</dbReference>
<organism evidence="3 4">
    <name type="scientific">Thetidibacter halocola</name>
    <dbReference type="NCBI Taxonomy" id="2827239"/>
    <lineage>
        <taxon>Bacteria</taxon>
        <taxon>Pseudomonadati</taxon>
        <taxon>Pseudomonadota</taxon>
        <taxon>Alphaproteobacteria</taxon>
        <taxon>Rhodobacterales</taxon>
        <taxon>Roseobacteraceae</taxon>
        <taxon>Thetidibacter</taxon>
    </lineage>
</organism>
<dbReference type="EMBL" id="JAGTUU010000004">
    <property type="protein sequence ID" value="MBS0124652.1"/>
    <property type="molecule type" value="Genomic_DNA"/>
</dbReference>
<dbReference type="PANTHER" id="PTHR38340">
    <property type="entry name" value="S-LAYER PROTEIN"/>
    <property type="match status" value="1"/>
</dbReference>
<sequence>MAVIVVSTITNERITLSAADEYFLLEGVLHHFSNAPIWVTPSTNGAPMIHVNGTLAATGGNAITTYSVPNVSIVVGQTGQIATPGVFLSVVCEGAHSVLTNHGTISGGAPRLAGENSRFINTGTLTGLYNSPTTLPVAALRMEGLDAFVSNSGQMTALIGAVIRLERSSQVFNSGTISGRQDGIDGSAIPGGETPESLRLSNSGTIEAGRNAILGGASGDHVTNTGTVIGNVLLGGGDDRFDASGAGLVVGSVQGGTGFDFLRGAAAEDQFFGEEGNDFLAGRGGDDTLSGGAGDDVIYGGAGNDQIEGGDGNDLVHGGAGDDTLRGNAGNDLMFGGDGNDDISDSFGRDTIHGGDGDDTIRTGAGGGDTIFGGRGDDVIDTSNGAGWDRLDGGAGDDTMTSGGGNDIFVFRRGMGDDVITDLQNNADRLDLSTFGIADFATLTGAGAITGDATQTVINLAALGIAGTITLDGFALAQLDATDFIF</sequence>
<dbReference type="Gene3D" id="2.150.10.10">
    <property type="entry name" value="Serralysin-like metalloprotease, C-terminal"/>
    <property type="match status" value="3"/>
</dbReference>
<dbReference type="GO" id="GO:0005576">
    <property type="term" value="C:extracellular region"/>
    <property type="evidence" value="ECO:0007669"/>
    <property type="project" value="UniProtKB-SubCell"/>
</dbReference>
<comment type="caution">
    <text evidence="3">The sequence shown here is derived from an EMBL/GenBank/DDBJ whole genome shotgun (WGS) entry which is preliminary data.</text>
</comment>
<evidence type="ECO:0000256" key="1">
    <source>
        <dbReference type="ARBA" id="ARBA00004613"/>
    </source>
</evidence>
<dbReference type="InterPro" id="IPR001343">
    <property type="entry name" value="Hemolysn_Ca-bd"/>
</dbReference>
<dbReference type="PRINTS" id="PR00313">
    <property type="entry name" value="CABNDNGRPT"/>
</dbReference>
<dbReference type="InterPro" id="IPR018511">
    <property type="entry name" value="Hemolysin-typ_Ca-bd_CS"/>
</dbReference>
<dbReference type="InterPro" id="IPR050557">
    <property type="entry name" value="RTX_toxin/Mannuronan_C5-epim"/>
</dbReference>
<comment type="subcellular location">
    <subcellularLocation>
        <location evidence="1">Secreted</location>
    </subcellularLocation>
</comment>
<dbReference type="Proteomes" id="UP000681356">
    <property type="component" value="Unassembled WGS sequence"/>
</dbReference>
<reference evidence="3" key="1">
    <citation type="submission" date="2021-04" db="EMBL/GenBank/DDBJ databases">
        <authorList>
            <person name="Yoon J."/>
        </authorList>
    </citation>
    <scope>NUCLEOTIDE SEQUENCE</scope>
    <source>
        <strain evidence="3">KMU-90</strain>
    </source>
</reference>
<dbReference type="SUPFAM" id="SSF51120">
    <property type="entry name" value="beta-Roll"/>
    <property type="match status" value="2"/>
</dbReference>
<evidence type="ECO:0000313" key="4">
    <source>
        <dbReference type="Proteomes" id="UP000681356"/>
    </source>
</evidence>
<dbReference type="InterPro" id="IPR011049">
    <property type="entry name" value="Serralysin-like_metalloprot_C"/>
</dbReference>
<accession>A0A8J8B7Q2</accession>
<dbReference type="GO" id="GO:0005509">
    <property type="term" value="F:calcium ion binding"/>
    <property type="evidence" value="ECO:0007669"/>
    <property type="project" value="InterPro"/>
</dbReference>
<keyword evidence="4" id="KW-1185">Reference proteome</keyword>
<gene>
    <name evidence="3" type="ORF">KB874_10940</name>
</gene>
<evidence type="ECO:0000313" key="3">
    <source>
        <dbReference type="EMBL" id="MBS0124652.1"/>
    </source>
</evidence>
<dbReference type="PANTHER" id="PTHR38340:SF1">
    <property type="entry name" value="S-LAYER PROTEIN"/>
    <property type="match status" value="1"/>
</dbReference>